<protein>
    <recommendedName>
        <fullName evidence="4">Lipoprotein</fullName>
    </recommendedName>
</protein>
<evidence type="ECO:0008006" key="4">
    <source>
        <dbReference type="Google" id="ProtNLM"/>
    </source>
</evidence>
<feature type="chain" id="PRO_5015497353" description="Lipoprotein" evidence="1">
    <location>
        <begin position="21"/>
        <end position="191"/>
    </location>
</feature>
<feature type="signal peptide" evidence="1">
    <location>
        <begin position="1"/>
        <end position="20"/>
    </location>
</feature>
<dbReference type="PROSITE" id="PS51257">
    <property type="entry name" value="PROKAR_LIPOPROTEIN"/>
    <property type="match status" value="1"/>
</dbReference>
<evidence type="ECO:0000256" key="1">
    <source>
        <dbReference type="SAM" id="SignalP"/>
    </source>
</evidence>
<dbReference type="RefSeq" id="WP_103902007.1">
    <property type="nucleotide sequence ID" value="NZ_PQWB01000025.1"/>
</dbReference>
<dbReference type="OrthoDB" id="8586610at2"/>
<dbReference type="AlphaFoldDB" id="A0A2S5DI42"/>
<keyword evidence="1" id="KW-0732">Signal</keyword>
<comment type="caution">
    <text evidence="2">The sequence shown here is derived from an EMBL/GenBank/DDBJ whole genome shotgun (WGS) entry which is preliminary data.</text>
</comment>
<gene>
    <name evidence="2" type="ORF">C2I19_07045</name>
</gene>
<evidence type="ECO:0000313" key="2">
    <source>
        <dbReference type="EMBL" id="POZ62699.1"/>
    </source>
</evidence>
<dbReference type="EMBL" id="PQWB01000025">
    <property type="protein sequence ID" value="POZ62699.1"/>
    <property type="molecule type" value="Genomic_DNA"/>
</dbReference>
<evidence type="ECO:0000313" key="3">
    <source>
        <dbReference type="Proteomes" id="UP000237082"/>
    </source>
</evidence>
<reference evidence="3" key="1">
    <citation type="submission" date="2018-02" db="EMBL/GenBank/DDBJ databases">
        <authorList>
            <person name="O'Hara-Hanley K."/>
            <person name="Soby S."/>
        </authorList>
    </citation>
    <scope>NUCLEOTIDE SEQUENCE [LARGE SCALE GENOMIC DNA]</scope>
    <source>
        <strain evidence="3">MWU14-2602</strain>
    </source>
</reference>
<name>A0A2S5DI42_9NEIS</name>
<keyword evidence="3" id="KW-1185">Reference proteome</keyword>
<organism evidence="2 3">
    <name type="scientific">Chromobacterium alticapitis</name>
    <dbReference type="NCBI Taxonomy" id="2073169"/>
    <lineage>
        <taxon>Bacteria</taxon>
        <taxon>Pseudomonadati</taxon>
        <taxon>Pseudomonadota</taxon>
        <taxon>Betaproteobacteria</taxon>
        <taxon>Neisseriales</taxon>
        <taxon>Chromobacteriaceae</taxon>
        <taxon>Chromobacterium</taxon>
    </lineage>
</organism>
<accession>A0A2S5DI42</accession>
<sequence length="191" mass="21111">MLRTALLWLAAALLSGCASMASRLHGSLTPPPGQAYVIVSLVGKAFDPDRATIGLSISDAQDRVAAQESASLLTDTVFGEEGMSPEEGKLLLISLPPGDYRLSGAWAHWVEDSAFGSELKMKQFKLNAPFQLKPNETVYLGEVWLDLSFLPEIQLRDERRRDFGHMRRVWKINQLDQVRVQPLAQPAAARP</sequence>
<dbReference type="Proteomes" id="UP000237082">
    <property type="component" value="Unassembled WGS sequence"/>
</dbReference>
<proteinExistence type="predicted"/>